<evidence type="ECO:0000313" key="1">
    <source>
        <dbReference type="EMBL" id="RPB18226.1"/>
    </source>
</evidence>
<dbReference type="Proteomes" id="UP000267821">
    <property type="component" value="Unassembled WGS sequence"/>
</dbReference>
<dbReference type="EMBL" id="ML121660">
    <property type="protein sequence ID" value="RPB18226.1"/>
    <property type="molecule type" value="Genomic_DNA"/>
</dbReference>
<accession>A0A3N4L6M0</accession>
<organism evidence="1 2">
    <name type="scientific">Terfezia boudieri ATCC MYA-4762</name>
    <dbReference type="NCBI Taxonomy" id="1051890"/>
    <lineage>
        <taxon>Eukaryota</taxon>
        <taxon>Fungi</taxon>
        <taxon>Dikarya</taxon>
        <taxon>Ascomycota</taxon>
        <taxon>Pezizomycotina</taxon>
        <taxon>Pezizomycetes</taxon>
        <taxon>Pezizales</taxon>
        <taxon>Pezizaceae</taxon>
        <taxon>Terfezia</taxon>
    </lineage>
</organism>
<sequence>MFYRSFCRYLTVITHPRSSRNFSTSSIRPAPIIGINYLVLGLSYKDRPFISTIEQPSGASVLKFLKAIQKEVGIDCPPGRLQGHRVDIPLSRGRMDPAFTLVILNFSLYSHPLTLLVGRKLHGRSAHGTRPKTWRLFRW</sequence>
<keyword evidence="2" id="KW-1185">Reference proteome</keyword>
<protein>
    <submittedName>
        <fullName evidence="1">Uncharacterized protein</fullName>
    </submittedName>
</protein>
<dbReference type="AlphaFoldDB" id="A0A3N4L6M0"/>
<evidence type="ECO:0000313" key="2">
    <source>
        <dbReference type="Proteomes" id="UP000267821"/>
    </source>
</evidence>
<dbReference type="OrthoDB" id="5463740at2759"/>
<dbReference type="InParanoid" id="A0A3N4L6M0"/>
<gene>
    <name evidence="1" type="ORF">L211DRAFT_141038</name>
</gene>
<reference evidence="1 2" key="1">
    <citation type="journal article" date="2018" name="Nat. Ecol. Evol.">
        <title>Pezizomycetes genomes reveal the molecular basis of ectomycorrhizal truffle lifestyle.</title>
        <authorList>
            <person name="Murat C."/>
            <person name="Payen T."/>
            <person name="Noel B."/>
            <person name="Kuo A."/>
            <person name="Morin E."/>
            <person name="Chen J."/>
            <person name="Kohler A."/>
            <person name="Krizsan K."/>
            <person name="Balestrini R."/>
            <person name="Da Silva C."/>
            <person name="Montanini B."/>
            <person name="Hainaut M."/>
            <person name="Levati E."/>
            <person name="Barry K.W."/>
            <person name="Belfiori B."/>
            <person name="Cichocki N."/>
            <person name="Clum A."/>
            <person name="Dockter R.B."/>
            <person name="Fauchery L."/>
            <person name="Guy J."/>
            <person name="Iotti M."/>
            <person name="Le Tacon F."/>
            <person name="Lindquist E.A."/>
            <person name="Lipzen A."/>
            <person name="Malagnac F."/>
            <person name="Mello A."/>
            <person name="Molinier V."/>
            <person name="Miyauchi S."/>
            <person name="Poulain J."/>
            <person name="Riccioni C."/>
            <person name="Rubini A."/>
            <person name="Sitrit Y."/>
            <person name="Splivallo R."/>
            <person name="Traeger S."/>
            <person name="Wang M."/>
            <person name="Zifcakova L."/>
            <person name="Wipf D."/>
            <person name="Zambonelli A."/>
            <person name="Paolocci F."/>
            <person name="Nowrousian M."/>
            <person name="Ottonello S."/>
            <person name="Baldrian P."/>
            <person name="Spatafora J.W."/>
            <person name="Henrissat B."/>
            <person name="Nagy L.G."/>
            <person name="Aury J.M."/>
            <person name="Wincker P."/>
            <person name="Grigoriev I.V."/>
            <person name="Bonfante P."/>
            <person name="Martin F.M."/>
        </authorList>
    </citation>
    <scope>NUCLEOTIDE SEQUENCE [LARGE SCALE GENOMIC DNA]</scope>
    <source>
        <strain evidence="1 2">ATCC MYA-4762</strain>
    </source>
</reference>
<name>A0A3N4L6M0_9PEZI</name>
<proteinExistence type="predicted"/>